<feature type="compositionally biased region" description="Basic and acidic residues" evidence="1">
    <location>
        <begin position="94"/>
        <end position="106"/>
    </location>
</feature>
<feature type="region of interest" description="Disordered" evidence="1">
    <location>
        <begin position="649"/>
        <end position="700"/>
    </location>
</feature>
<feature type="compositionally biased region" description="Acidic residues" evidence="1">
    <location>
        <begin position="21"/>
        <end position="34"/>
    </location>
</feature>
<feature type="compositionally biased region" description="Basic residues" evidence="1">
    <location>
        <begin position="128"/>
        <end position="138"/>
    </location>
</feature>
<dbReference type="OMA" id="CPSAMAD"/>
<accession>K0TFB9</accession>
<dbReference type="Proteomes" id="UP000266841">
    <property type="component" value="Unassembled WGS sequence"/>
</dbReference>
<feature type="non-terminal residue" evidence="2">
    <location>
        <position position="1"/>
    </location>
</feature>
<proteinExistence type="predicted"/>
<dbReference type="AlphaFoldDB" id="K0TFB9"/>
<evidence type="ECO:0000313" key="2">
    <source>
        <dbReference type="EMBL" id="EJK76105.1"/>
    </source>
</evidence>
<feature type="compositionally biased region" description="Basic and acidic residues" evidence="1">
    <location>
        <begin position="240"/>
        <end position="249"/>
    </location>
</feature>
<feature type="compositionally biased region" description="Pro residues" evidence="1">
    <location>
        <begin position="84"/>
        <end position="93"/>
    </location>
</feature>
<dbReference type="eggNOG" id="ENOG502QZ4Z">
    <property type="taxonomic scope" value="Eukaryota"/>
</dbReference>
<feature type="compositionally biased region" description="Low complexity" evidence="1">
    <location>
        <begin position="35"/>
        <end position="54"/>
    </location>
</feature>
<feature type="compositionally biased region" description="Acidic residues" evidence="1">
    <location>
        <begin position="338"/>
        <end position="351"/>
    </location>
</feature>
<evidence type="ECO:0000313" key="3">
    <source>
        <dbReference type="Proteomes" id="UP000266841"/>
    </source>
</evidence>
<feature type="region of interest" description="Disordered" evidence="1">
    <location>
        <begin position="562"/>
        <end position="589"/>
    </location>
</feature>
<reference evidence="2 3" key="1">
    <citation type="journal article" date="2012" name="Genome Biol.">
        <title>Genome and low-iron response of an oceanic diatom adapted to chronic iron limitation.</title>
        <authorList>
            <person name="Lommer M."/>
            <person name="Specht M."/>
            <person name="Roy A.S."/>
            <person name="Kraemer L."/>
            <person name="Andreson R."/>
            <person name="Gutowska M.A."/>
            <person name="Wolf J."/>
            <person name="Bergner S.V."/>
            <person name="Schilhabel M.B."/>
            <person name="Klostermeier U.C."/>
            <person name="Beiko R.G."/>
            <person name="Rosenstiel P."/>
            <person name="Hippler M."/>
            <person name="Laroche J."/>
        </authorList>
    </citation>
    <scope>NUCLEOTIDE SEQUENCE [LARGE SCALE GENOMIC DNA]</scope>
    <source>
        <strain evidence="2 3">CCMP1005</strain>
    </source>
</reference>
<evidence type="ECO:0000256" key="1">
    <source>
        <dbReference type="SAM" id="MobiDB-lite"/>
    </source>
</evidence>
<feature type="compositionally biased region" description="Gly residues" evidence="1">
    <location>
        <begin position="318"/>
        <end position="334"/>
    </location>
</feature>
<dbReference type="EMBL" id="AGNL01002532">
    <property type="protein sequence ID" value="EJK76105.1"/>
    <property type="molecule type" value="Genomic_DNA"/>
</dbReference>
<keyword evidence="3" id="KW-1185">Reference proteome</keyword>
<feature type="compositionally biased region" description="Low complexity" evidence="1">
    <location>
        <begin position="1"/>
        <end position="13"/>
    </location>
</feature>
<feature type="compositionally biased region" description="Acidic residues" evidence="1">
    <location>
        <begin position="396"/>
        <end position="405"/>
    </location>
</feature>
<gene>
    <name evidence="2" type="ORF">THAOC_02149</name>
</gene>
<feature type="compositionally biased region" description="Basic residues" evidence="1">
    <location>
        <begin position="225"/>
        <end position="234"/>
    </location>
</feature>
<feature type="region of interest" description="Disordered" evidence="1">
    <location>
        <begin position="1"/>
        <end position="454"/>
    </location>
</feature>
<name>K0TFB9_THAOC</name>
<feature type="compositionally biased region" description="Basic and acidic residues" evidence="1">
    <location>
        <begin position="64"/>
        <end position="81"/>
    </location>
</feature>
<sequence length="700" mass="74901">GRPGDARAVPPRARGGRPGEGDGDATDDETDDEGAAAADRGTGSRSGARGAPVRGARRPAPRGGRPDALRRAQEGRARDHAAPPAVPLGPGRPAPERRPALRHDGIGRPPHAGAHELRLLLHPQGRPGPRRRVPRLRRRDPLGPVGPVPVHPPSHVREEGGRQGHHGVVLPPPGRDEGVRRGARRPAGRAGSPPGPGRPRPPREGLGPGPGPVVRALPVPPGVPRRLHGRRRLRGSVVERGCRGPEAPRRGGPAGVREGRRRGGTVLVRPADGEGGGGQEGPRAHRELEQVLQGTVRDAQGRRRDTPGTAADEADGASGDGVGAAAGGTGAGAGGEEDKAEVEDDDDEEESAPAKRKRGAGDDEPGADDGRADGPDEEAPEPAEKRHRTGKPAEEIPGEPEEGMDFGDGGGDGGRPEEDEEDEEKDEPPKEPEVESSDEDEPGKIPRLSPPYFYTARTRPELPSLPLLFRQKGVPAERRELEVTDDGWMVAAPPRHRRAYRREIEQTESVASEVAADTERVGTLVVREYVPPGARARRAARSGRDFKRCESLFRSSSRAGTLVRVAREPKGTGRLSDPSSSRLPHRKRPSLSLYDVSRAVRKNVIIPGYTTSGDQKDSYRDCSDGVVQIVLEDSFAKDSERLRQLQMQQEELEREQAAAESLFNDDGRGGAKTGRKKKRGAGITAYMTQSTVKRGRGRRG</sequence>
<protein>
    <submittedName>
        <fullName evidence="2">Uncharacterized protein</fullName>
    </submittedName>
</protein>
<comment type="caution">
    <text evidence="2">The sequence shown here is derived from an EMBL/GenBank/DDBJ whole genome shotgun (WGS) entry which is preliminary data.</text>
</comment>
<organism evidence="2 3">
    <name type="scientific">Thalassiosira oceanica</name>
    <name type="common">Marine diatom</name>
    <dbReference type="NCBI Taxonomy" id="159749"/>
    <lineage>
        <taxon>Eukaryota</taxon>
        <taxon>Sar</taxon>
        <taxon>Stramenopiles</taxon>
        <taxon>Ochrophyta</taxon>
        <taxon>Bacillariophyta</taxon>
        <taxon>Coscinodiscophyceae</taxon>
        <taxon>Thalassiosirophycidae</taxon>
        <taxon>Thalassiosirales</taxon>
        <taxon>Thalassiosiraceae</taxon>
        <taxon>Thalassiosira</taxon>
    </lineage>
</organism>
<feature type="compositionally biased region" description="Acidic residues" evidence="1">
    <location>
        <begin position="417"/>
        <end position="426"/>
    </location>
</feature>